<reference evidence="1 2" key="1">
    <citation type="journal article" date="2008" name="Int. J. Syst. Evol. Microbiol.">
        <title>Description of Roseateles aquatilis sp. nov. and Roseateles terrae sp. nov., in the class Betaproteobacteria, and emended description of the genus Roseateles.</title>
        <authorList>
            <person name="Gomila M."/>
            <person name="Bowien B."/>
            <person name="Falsen E."/>
            <person name="Moore E.R."/>
            <person name="Lalucat J."/>
        </authorList>
    </citation>
    <scope>NUCLEOTIDE SEQUENCE [LARGE SCALE GENOMIC DNA]</scope>
    <source>
        <strain evidence="1 2">CCUG 48205</strain>
    </source>
</reference>
<accession>A0A246JK55</accession>
<sequence length="63" mass="6959">MTCVVPDGWWSLDPKQPSQAEVVKVLALKSLYTGVPGAWVQPVRGQLAGHQYQVALERLTDCH</sequence>
<comment type="caution">
    <text evidence="1">The sequence shown here is derived from an EMBL/GenBank/DDBJ whole genome shotgun (WGS) entry which is preliminary data.</text>
</comment>
<keyword evidence="2" id="KW-1185">Reference proteome</keyword>
<organism evidence="1 2">
    <name type="scientific">Roseateles aquatilis</name>
    <dbReference type="NCBI Taxonomy" id="431061"/>
    <lineage>
        <taxon>Bacteria</taxon>
        <taxon>Pseudomonadati</taxon>
        <taxon>Pseudomonadota</taxon>
        <taxon>Betaproteobacteria</taxon>
        <taxon>Burkholderiales</taxon>
        <taxon>Sphaerotilaceae</taxon>
        <taxon>Roseateles</taxon>
    </lineage>
</organism>
<dbReference type="EMBL" id="NIOF01000001">
    <property type="protein sequence ID" value="OWQ92982.1"/>
    <property type="molecule type" value="Genomic_DNA"/>
</dbReference>
<proteinExistence type="predicted"/>
<name>A0A246JK55_9BURK</name>
<evidence type="ECO:0000313" key="2">
    <source>
        <dbReference type="Proteomes" id="UP000197468"/>
    </source>
</evidence>
<dbReference type="AlphaFoldDB" id="A0A246JK55"/>
<protein>
    <submittedName>
        <fullName evidence="1">Uncharacterized protein</fullName>
    </submittedName>
</protein>
<dbReference type="Proteomes" id="UP000197468">
    <property type="component" value="Unassembled WGS sequence"/>
</dbReference>
<dbReference type="RefSeq" id="WP_088382130.1">
    <property type="nucleotide sequence ID" value="NZ_NIOF01000001.1"/>
</dbReference>
<evidence type="ECO:0000313" key="1">
    <source>
        <dbReference type="EMBL" id="OWQ92982.1"/>
    </source>
</evidence>
<gene>
    <name evidence="1" type="ORF">CDN99_00260</name>
</gene>